<dbReference type="Proteomes" id="UP000885392">
    <property type="component" value="Unassembled WGS sequence"/>
</dbReference>
<dbReference type="EMBL" id="RVIJ01000076">
    <property type="protein sequence ID" value="MLW03909.1"/>
    <property type="molecule type" value="Genomic_DNA"/>
</dbReference>
<evidence type="ECO:0000313" key="1">
    <source>
        <dbReference type="EMBL" id="MLW03909.1"/>
    </source>
</evidence>
<comment type="caution">
    <text evidence="1">The sequence shown here is derived from an EMBL/GenBank/DDBJ whole genome shotgun (WGS) entry which is preliminary data.</text>
</comment>
<protein>
    <submittedName>
        <fullName evidence="1">Uncharacterized protein</fullName>
    </submittedName>
</protein>
<reference evidence="1" key="1">
    <citation type="submission" date="2018-10" db="EMBL/GenBank/DDBJ databases">
        <authorList>
            <consortium name="PulseNet: The National Subtyping Network for Foodborne Disease Surveillance"/>
            <person name="Tarr C.L."/>
            <person name="Trees E."/>
            <person name="Katz L.S."/>
            <person name="Carleton-Romer H.A."/>
            <person name="Stroika S."/>
            <person name="Kucerova Z."/>
            <person name="Roache K.F."/>
            <person name="Sabol A.L."/>
            <person name="Besser J."/>
            <person name="Gerner-Smidt P."/>
        </authorList>
    </citation>
    <scope>NUCLEOTIDE SEQUENCE [LARGE SCALE GENOMIC DNA]</scope>
    <source>
        <strain evidence="1">PNUSAS038541</strain>
    </source>
</reference>
<accession>A0A3R0XNA0</accession>
<organism evidence="1">
    <name type="scientific">Salmonella enterica</name>
    <name type="common">Salmonella choleraesuis</name>
    <dbReference type="NCBI Taxonomy" id="28901"/>
    <lineage>
        <taxon>Bacteria</taxon>
        <taxon>Pseudomonadati</taxon>
        <taxon>Pseudomonadota</taxon>
        <taxon>Gammaproteobacteria</taxon>
        <taxon>Enterobacterales</taxon>
        <taxon>Enterobacteriaceae</taxon>
        <taxon>Salmonella</taxon>
    </lineage>
</organism>
<gene>
    <name evidence="1" type="ORF">EAK82_27895</name>
</gene>
<name>A0A3R0XNA0_SALER</name>
<dbReference type="AlphaFoldDB" id="A0A3R0XNA0"/>
<sequence length="173" mass="19379">MAIYSGFNPIPPVKGLHVKGMITLGSDVVIPDSLLLKLKPQNSTGLGSPSVLGNTTNSQLPERRILNVVNTYLKTPLTDEELKLILANRYKFEFTIGTGDRREVLKERFRLTTNWHGEDVTDLLLSPEPWDGWPPYLFSFSFSGRAGEMRLTDSHSSGNTYGAIRYLTIRVKP</sequence>
<proteinExistence type="predicted"/>